<accession>A0A8S2DD63</accession>
<evidence type="ECO:0000313" key="4">
    <source>
        <dbReference type="Proteomes" id="UP000677228"/>
    </source>
</evidence>
<comment type="caution">
    <text evidence="2">The sequence shown here is derived from an EMBL/GenBank/DDBJ whole genome shotgun (WGS) entry which is preliminary data.</text>
</comment>
<feature type="compositionally biased region" description="Low complexity" evidence="1">
    <location>
        <begin position="516"/>
        <end position="530"/>
    </location>
</feature>
<gene>
    <name evidence="2" type="ORF">OVA965_LOCUS10101</name>
    <name evidence="3" type="ORF">TMI583_LOCUS10097</name>
</gene>
<feature type="region of interest" description="Disordered" evidence="1">
    <location>
        <begin position="514"/>
        <end position="540"/>
    </location>
</feature>
<feature type="compositionally biased region" description="Basic and acidic residues" evidence="1">
    <location>
        <begin position="377"/>
        <end position="386"/>
    </location>
</feature>
<dbReference type="Proteomes" id="UP000677228">
    <property type="component" value="Unassembled WGS sequence"/>
</dbReference>
<feature type="region of interest" description="Disordered" evidence="1">
    <location>
        <begin position="197"/>
        <end position="253"/>
    </location>
</feature>
<feature type="region of interest" description="Disordered" evidence="1">
    <location>
        <begin position="305"/>
        <end position="336"/>
    </location>
</feature>
<sequence length="540" mass="60961">MSLYEFEQISLAVIKDYKLKQKQHILNLFVQLYGAFVTEIQDVIDELRHFYGSQEHSFSSPNHVVHTRNDVDYQPDSQIEEEPITDLPLDLSKSHPITTDMSSTHMYLSVIDEQSESNADDSTDDEDTMQTRIQDPISTAMVNDIKSPVLGAIQPTSHAMEDIHNTGNMVEKATIFETSPDLLHRDQSASTISPFMNVELTKRPRKNGQKTSKDVANKQSILSSPITSNKKKLSKRNNSTRKASTSRPLRQTTMTQVFDKLEKSAPCVQQSQLASPLLVIKKCALTATNNEQQQPQQSIIMLSDETSRSTNDSPLVISSPEQPAAPSLLEQQQPASEQMDIDGNQNMPILNHVMENSYFTFDKSLIPLSLESNQHVEERDGFKENRNQISSIKSDSDDKTITHKIPSRSLDENGTTTIPENVRNQSTATSNPKNDHDGDGDDLLHICKSCWDYRICLPDQLKNNFQCKHRQQSAIITPQHFWSLGVPNTQTCLERGYGGVRSPTVPIERLRRPRRQLQQQSNNALNNNTLIDDEDDSSFN</sequence>
<dbReference type="Proteomes" id="UP000682733">
    <property type="component" value="Unassembled WGS sequence"/>
</dbReference>
<name>A0A8S2DD63_9BILA</name>
<organism evidence="2 4">
    <name type="scientific">Didymodactylos carnosus</name>
    <dbReference type="NCBI Taxonomy" id="1234261"/>
    <lineage>
        <taxon>Eukaryota</taxon>
        <taxon>Metazoa</taxon>
        <taxon>Spiralia</taxon>
        <taxon>Gnathifera</taxon>
        <taxon>Rotifera</taxon>
        <taxon>Eurotatoria</taxon>
        <taxon>Bdelloidea</taxon>
        <taxon>Philodinida</taxon>
        <taxon>Philodinidae</taxon>
        <taxon>Didymodactylos</taxon>
    </lineage>
</organism>
<protein>
    <submittedName>
        <fullName evidence="2">Uncharacterized protein</fullName>
    </submittedName>
</protein>
<reference evidence="2" key="1">
    <citation type="submission" date="2021-02" db="EMBL/GenBank/DDBJ databases">
        <authorList>
            <person name="Nowell W R."/>
        </authorList>
    </citation>
    <scope>NUCLEOTIDE SEQUENCE</scope>
</reference>
<evidence type="ECO:0000256" key="1">
    <source>
        <dbReference type="SAM" id="MobiDB-lite"/>
    </source>
</evidence>
<feature type="compositionally biased region" description="Basic residues" evidence="1">
    <location>
        <begin position="229"/>
        <end position="239"/>
    </location>
</feature>
<feature type="compositionally biased region" description="Acidic residues" evidence="1">
    <location>
        <begin position="531"/>
        <end position="540"/>
    </location>
</feature>
<feature type="compositionally biased region" description="Polar residues" evidence="1">
    <location>
        <begin position="243"/>
        <end position="253"/>
    </location>
</feature>
<dbReference type="EMBL" id="CAJOBA010003687">
    <property type="protein sequence ID" value="CAF3689744.1"/>
    <property type="molecule type" value="Genomic_DNA"/>
</dbReference>
<proteinExistence type="predicted"/>
<feature type="region of interest" description="Disordered" evidence="1">
    <location>
        <begin position="377"/>
        <end position="439"/>
    </location>
</feature>
<feature type="compositionally biased region" description="Polar residues" evidence="1">
    <location>
        <begin position="217"/>
        <end position="226"/>
    </location>
</feature>
<evidence type="ECO:0000313" key="3">
    <source>
        <dbReference type="EMBL" id="CAF3689744.1"/>
    </source>
</evidence>
<dbReference type="EMBL" id="CAJNOK010003686">
    <property type="protein sequence ID" value="CAF0910615.1"/>
    <property type="molecule type" value="Genomic_DNA"/>
</dbReference>
<evidence type="ECO:0000313" key="2">
    <source>
        <dbReference type="EMBL" id="CAF0910615.1"/>
    </source>
</evidence>
<feature type="compositionally biased region" description="Polar residues" evidence="1">
    <location>
        <begin position="412"/>
        <end position="432"/>
    </location>
</feature>
<dbReference type="AlphaFoldDB" id="A0A8S2DD63"/>